<dbReference type="GO" id="GO:0008106">
    <property type="term" value="F:alcohol dehydrogenase (NADP+) activity"/>
    <property type="evidence" value="ECO:0007669"/>
    <property type="project" value="TreeGrafter"/>
</dbReference>
<comment type="caution">
    <text evidence="4">The sequence shown here is derived from an EMBL/GenBank/DDBJ whole genome shotgun (WGS) entry which is preliminary data.</text>
</comment>
<dbReference type="Pfam" id="PF00465">
    <property type="entry name" value="Fe-ADH"/>
    <property type="match status" value="1"/>
</dbReference>
<dbReference type="SUPFAM" id="SSF56796">
    <property type="entry name" value="Dehydroquinate synthase-like"/>
    <property type="match status" value="1"/>
</dbReference>
<organism evidence="4 5">
    <name type="scientific">Anaerococcus prevotii ACS-065-V-Col13</name>
    <dbReference type="NCBI Taxonomy" id="879305"/>
    <lineage>
        <taxon>Bacteria</taxon>
        <taxon>Bacillati</taxon>
        <taxon>Bacillota</taxon>
        <taxon>Tissierellia</taxon>
        <taxon>Tissierellales</taxon>
        <taxon>Peptoniphilaceae</taxon>
        <taxon>Anaerococcus</taxon>
    </lineage>
</organism>
<evidence type="ECO:0000256" key="1">
    <source>
        <dbReference type="ARBA" id="ARBA00023002"/>
    </source>
</evidence>
<evidence type="ECO:0000259" key="2">
    <source>
        <dbReference type="Pfam" id="PF00465"/>
    </source>
</evidence>
<proteinExistence type="predicted"/>
<feature type="domain" description="Fe-containing alcohol dehydrogenase-like C-terminal" evidence="3">
    <location>
        <begin position="188"/>
        <end position="388"/>
    </location>
</feature>
<reference evidence="4 5" key="1">
    <citation type="submission" date="2011-01" db="EMBL/GenBank/DDBJ databases">
        <authorList>
            <person name="Durkin A.S."/>
            <person name="Madupu R."/>
            <person name="Torralba M."/>
            <person name="Gillis M."/>
            <person name="Methe B."/>
            <person name="Sutton G."/>
            <person name="Nelson K.E."/>
        </authorList>
    </citation>
    <scope>NUCLEOTIDE SEQUENCE [LARGE SCALE GENOMIC DNA]</scope>
    <source>
        <strain evidence="4 5">ACS-065-V-Col13</strain>
    </source>
</reference>
<evidence type="ECO:0000313" key="4">
    <source>
        <dbReference type="EMBL" id="EGC82654.1"/>
    </source>
</evidence>
<evidence type="ECO:0000259" key="3">
    <source>
        <dbReference type="Pfam" id="PF25137"/>
    </source>
</evidence>
<dbReference type="EC" id="1.1.1.-" evidence="4"/>
<dbReference type="GO" id="GO:1990002">
    <property type="term" value="F:methylglyoxal reductase (NADPH) (acetol producing) activity"/>
    <property type="evidence" value="ECO:0007669"/>
    <property type="project" value="TreeGrafter"/>
</dbReference>
<dbReference type="InterPro" id="IPR001670">
    <property type="entry name" value="ADH_Fe/GldA"/>
</dbReference>
<dbReference type="FunFam" id="3.40.50.1970:FF:000003">
    <property type="entry name" value="Alcohol dehydrogenase, iron-containing"/>
    <property type="match status" value="1"/>
</dbReference>
<dbReference type="PATRIC" id="fig|879305.3.peg.448"/>
<dbReference type="PANTHER" id="PTHR43633:SF1">
    <property type="entry name" value="ALCOHOL DEHYDROGENASE YQHD"/>
    <property type="match status" value="1"/>
</dbReference>
<dbReference type="Pfam" id="PF25137">
    <property type="entry name" value="ADH_Fe_C"/>
    <property type="match status" value="1"/>
</dbReference>
<dbReference type="STRING" id="879305.HMPREF9290_1389"/>
<dbReference type="eggNOG" id="COG1979">
    <property type="taxonomic scope" value="Bacteria"/>
</dbReference>
<dbReference type="Proteomes" id="UP000005286">
    <property type="component" value="Unassembled WGS sequence"/>
</dbReference>
<accession>F0GUG7</accession>
<dbReference type="GO" id="GO:0005829">
    <property type="term" value="C:cytosol"/>
    <property type="evidence" value="ECO:0007669"/>
    <property type="project" value="TreeGrafter"/>
</dbReference>
<dbReference type="InterPro" id="IPR056798">
    <property type="entry name" value="ADH_Fe_C"/>
</dbReference>
<dbReference type="EMBL" id="AEXM01000012">
    <property type="protein sequence ID" value="EGC82654.1"/>
    <property type="molecule type" value="Genomic_DNA"/>
</dbReference>
<dbReference type="InterPro" id="IPR044731">
    <property type="entry name" value="BDH-like"/>
</dbReference>
<dbReference type="GO" id="GO:1990362">
    <property type="term" value="F:butanol dehydrogenase (NAD+) activity"/>
    <property type="evidence" value="ECO:0007669"/>
    <property type="project" value="InterPro"/>
</dbReference>
<keyword evidence="1 4" id="KW-0560">Oxidoreductase</keyword>
<sequence>MNNFTYDIPTRIHFGKDALDFIGEEVGKYSKKVLLTYGGGSIKKNGIYDKVVEELKNKNIEIFELSGIKPNPRIDSVREGVKLIKENDIGAILAVGGGSTIDASKIMSAGAKVEFDPWDFISEGKEIKDAIPLFTVLTMAATGSEMNGGAVISNPETNEKLASGSYYTRPKASFLNPELTYTVSEFQTAAGSADIMSHLFEIYFNNNDSMYMLDRMMESLMKTVIEYGPKAIKDPKNYEARANLMWASSWAINGFLSASSNAEWSNHPMEHELSAFYDITHGLGLAILTPRWMDYVLSDDTVNKFYDLGVNVFNLEQSEDKMEVARKTIEKVSEFFFEKLGLDNNLNALGIDEENFDAMSKKACGKNGVIKGFIDLNPEDVRKIYEMSLN</sequence>
<dbReference type="PANTHER" id="PTHR43633">
    <property type="entry name" value="ALCOHOL DEHYDROGENASE YQHD"/>
    <property type="match status" value="1"/>
</dbReference>
<dbReference type="CDD" id="cd08187">
    <property type="entry name" value="BDH"/>
    <property type="match status" value="1"/>
</dbReference>
<name>F0GUG7_9FIRM</name>
<dbReference type="RefSeq" id="WP_004834589.1">
    <property type="nucleotide sequence ID" value="NZ_AEXM01000012.1"/>
</dbReference>
<feature type="domain" description="Alcohol dehydrogenase iron-type/glycerol dehydrogenase GldA" evidence="2">
    <location>
        <begin position="9"/>
        <end position="177"/>
    </location>
</feature>
<gene>
    <name evidence="4" type="primary">bdhA</name>
    <name evidence="4" type="ORF">HMPREF9290_1389</name>
</gene>
<dbReference type="GO" id="GO:0046872">
    <property type="term" value="F:metal ion binding"/>
    <property type="evidence" value="ECO:0007669"/>
    <property type="project" value="InterPro"/>
</dbReference>
<dbReference type="Gene3D" id="3.40.50.1970">
    <property type="match status" value="1"/>
</dbReference>
<evidence type="ECO:0000313" key="5">
    <source>
        <dbReference type="Proteomes" id="UP000005286"/>
    </source>
</evidence>
<keyword evidence="5" id="KW-1185">Reference proteome</keyword>
<dbReference type="AlphaFoldDB" id="F0GUG7"/>
<dbReference type="Gene3D" id="1.20.1090.10">
    <property type="entry name" value="Dehydroquinate synthase-like - alpha domain"/>
    <property type="match status" value="1"/>
</dbReference>
<protein>
    <submittedName>
        <fullName evidence="4">NADH-dependent butanol dehydrogenase A</fullName>
        <ecNumber evidence="4">1.1.1.-</ecNumber>
    </submittedName>
</protein>